<organism evidence="1">
    <name type="scientific">marine sediment metagenome</name>
    <dbReference type="NCBI Taxonomy" id="412755"/>
    <lineage>
        <taxon>unclassified sequences</taxon>
        <taxon>metagenomes</taxon>
        <taxon>ecological metagenomes</taxon>
    </lineage>
</organism>
<dbReference type="AlphaFoldDB" id="A0A0F9UQZ4"/>
<protein>
    <submittedName>
        <fullName evidence="1">Uncharacterized protein</fullName>
    </submittedName>
</protein>
<name>A0A0F9UQZ4_9ZZZZ</name>
<evidence type="ECO:0000313" key="1">
    <source>
        <dbReference type="EMBL" id="KKN63576.1"/>
    </source>
</evidence>
<sequence>MTETEVTINASDVAVSVTTHARLGASEWQVRLWLGWQFVMLAARILAHGVTLGFGEDEGRTDV</sequence>
<dbReference type="EMBL" id="LAZR01000585">
    <property type="protein sequence ID" value="KKN63576.1"/>
    <property type="molecule type" value="Genomic_DNA"/>
</dbReference>
<reference evidence="1" key="1">
    <citation type="journal article" date="2015" name="Nature">
        <title>Complex archaea that bridge the gap between prokaryotes and eukaryotes.</title>
        <authorList>
            <person name="Spang A."/>
            <person name="Saw J.H."/>
            <person name="Jorgensen S.L."/>
            <person name="Zaremba-Niedzwiedzka K."/>
            <person name="Martijn J."/>
            <person name="Lind A.E."/>
            <person name="van Eijk R."/>
            <person name="Schleper C."/>
            <person name="Guy L."/>
            <person name="Ettema T.J."/>
        </authorList>
    </citation>
    <scope>NUCLEOTIDE SEQUENCE</scope>
</reference>
<proteinExistence type="predicted"/>
<comment type="caution">
    <text evidence="1">The sequence shown here is derived from an EMBL/GenBank/DDBJ whole genome shotgun (WGS) entry which is preliminary data.</text>
</comment>
<accession>A0A0F9UQZ4</accession>
<gene>
    <name evidence="1" type="ORF">LCGC14_0500240</name>
</gene>